<dbReference type="AlphaFoldDB" id="A0AAV5U691"/>
<reference evidence="2" key="1">
    <citation type="submission" date="2023-10" db="EMBL/GenBank/DDBJ databases">
        <title>Genome assembly of Pristionchus species.</title>
        <authorList>
            <person name="Yoshida K."/>
            <person name="Sommer R.J."/>
        </authorList>
    </citation>
    <scope>NUCLEOTIDE SEQUENCE</scope>
    <source>
        <strain evidence="2">RS0144</strain>
    </source>
</reference>
<evidence type="ECO:0000313" key="2">
    <source>
        <dbReference type="EMBL" id="GMT01755.1"/>
    </source>
</evidence>
<protein>
    <submittedName>
        <fullName evidence="2">Uncharacterized protein</fullName>
    </submittedName>
</protein>
<evidence type="ECO:0000313" key="3">
    <source>
        <dbReference type="Proteomes" id="UP001432027"/>
    </source>
</evidence>
<comment type="caution">
    <text evidence="2">The sequence shown here is derived from an EMBL/GenBank/DDBJ whole genome shotgun (WGS) entry which is preliminary data.</text>
</comment>
<gene>
    <name evidence="2" type="ORF">PENTCL1PPCAC_23929</name>
</gene>
<name>A0AAV5U691_9BILA</name>
<feature type="compositionally biased region" description="Acidic residues" evidence="1">
    <location>
        <begin position="76"/>
        <end position="87"/>
    </location>
</feature>
<keyword evidence="3" id="KW-1185">Reference proteome</keyword>
<sequence>ESSRPVETAVVTLPEDDDVEVIEVLSATIPDSPRSLSSNLNNNNNLIYSNIQDVASTESDDDVIYVTPPIHKNDHQEEEMECDDAMEEQSLTASTPSDSASSFGTPSITDPVEGNAMEESVETPMSTPVDAVETTSAVDEMECIETENTMDESVGNPSESTPVDDDIVIDELATTTVDEDDGYETAIEIERPVKYIK</sequence>
<accession>A0AAV5U691</accession>
<feature type="region of interest" description="Disordered" evidence="1">
    <location>
        <begin position="74"/>
        <end position="135"/>
    </location>
</feature>
<feature type="non-terminal residue" evidence="2">
    <location>
        <position position="197"/>
    </location>
</feature>
<dbReference type="Proteomes" id="UP001432027">
    <property type="component" value="Unassembled WGS sequence"/>
</dbReference>
<organism evidence="2 3">
    <name type="scientific">Pristionchus entomophagus</name>
    <dbReference type="NCBI Taxonomy" id="358040"/>
    <lineage>
        <taxon>Eukaryota</taxon>
        <taxon>Metazoa</taxon>
        <taxon>Ecdysozoa</taxon>
        <taxon>Nematoda</taxon>
        <taxon>Chromadorea</taxon>
        <taxon>Rhabditida</taxon>
        <taxon>Rhabditina</taxon>
        <taxon>Diplogasteromorpha</taxon>
        <taxon>Diplogasteroidea</taxon>
        <taxon>Neodiplogasteridae</taxon>
        <taxon>Pristionchus</taxon>
    </lineage>
</organism>
<evidence type="ECO:0000256" key="1">
    <source>
        <dbReference type="SAM" id="MobiDB-lite"/>
    </source>
</evidence>
<feature type="compositionally biased region" description="Polar residues" evidence="1">
    <location>
        <begin position="89"/>
        <end position="108"/>
    </location>
</feature>
<dbReference type="EMBL" id="BTSX01000005">
    <property type="protein sequence ID" value="GMT01755.1"/>
    <property type="molecule type" value="Genomic_DNA"/>
</dbReference>
<proteinExistence type="predicted"/>
<feature type="non-terminal residue" evidence="2">
    <location>
        <position position="1"/>
    </location>
</feature>